<name>A0AAV7FGL6_ARIFI</name>
<dbReference type="Proteomes" id="UP000825729">
    <property type="component" value="Unassembled WGS sequence"/>
</dbReference>
<dbReference type="AlphaFoldDB" id="A0AAV7FGL6"/>
<evidence type="ECO:0000313" key="4">
    <source>
        <dbReference type="Proteomes" id="UP000825729"/>
    </source>
</evidence>
<protein>
    <recommendedName>
        <fullName evidence="2">Meiosis-specific protein ASY3-like coiled-coil domain-containing protein</fullName>
    </recommendedName>
</protein>
<dbReference type="PANTHER" id="PTHR36027">
    <property type="entry name" value="MEIOSIS-SPECIFIC PROTEIN ASY3"/>
    <property type="match status" value="1"/>
</dbReference>
<gene>
    <name evidence="3" type="ORF">H6P81_004504</name>
</gene>
<feature type="region of interest" description="Disordered" evidence="1">
    <location>
        <begin position="590"/>
        <end position="630"/>
    </location>
</feature>
<reference evidence="3 4" key="1">
    <citation type="submission" date="2021-07" db="EMBL/GenBank/DDBJ databases">
        <title>The Aristolochia fimbriata genome: insights into angiosperm evolution, floral development and chemical biosynthesis.</title>
        <authorList>
            <person name="Jiao Y."/>
        </authorList>
    </citation>
    <scope>NUCLEOTIDE SEQUENCE [LARGE SCALE GENOMIC DNA]</scope>
    <source>
        <strain evidence="3">IBCAS-2021</strain>
        <tissue evidence="3">Leaf</tissue>
    </source>
</reference>
<sequence length="801" mass="89513">MSIYVHGKATMGLTEQRNLCEEGTCGWNFSQSSQGQKVSIGLTLQDSVKATPGFRKEDQVQLHLEKKFKSSQGKTVEEDREVGTAETIEYRQPELTQVPTGCFSTGSLTATLRNGVQISAKQTENLETSDVSRKKVGVTCGKKGAKSLNKETMEEIASIPGSGKYVSDGDIHIKNSVTDVRNKEKGMDVERVEEFASGTRHGIRARVEAIGAKETDKTDKGSTEALRMKLWEILGNANAEQPQKANSPTFETEPRNSKAKTNRVDRYETMKPKLNSDTIETDSESPRKTVKRPITRSLTRNRCQTKRQPKFCTENRTLENSQRSSSPFKKNIFTFNAAEVQAGISTGPNKRKSKKSQNVGSRIKPRRINFAEGKKQHLPKKTASRGRRMEDISQNLNLPLKNLEKRKTERSSQICKARVPLRINTDDISPQATQKSSEQVDNKSSIKSKCVYSQDGAPSPTFAMNSPMGSDSPRKSQPKRTPKGSPVEERSTVREFSNSRTSLTSGSGSGEDEHADISDCSREVESPPRSRQTISKDKDAQQLSLSSYEGHDQEGPDELINRGYRGARWFSGSGTPENSSHMLYGSKKLSSQDDIKLAEQSPATPSPMGISRSEESGGFQEASGRSPESGLASAIHKLALVLERFKTRNKSQKRKKCSEIQASLSDRIHMQLQSVESQIQRDMEKFTSLSRSKKRRLESRFEEKQERLKLIHEKFKEEVSQHLQDFQSAFGELEAFHMELKGEAERHKSSHRKLLLQTEEAVRVQLEEAEKSMAAMNEAARKKMQGLKLLLKECLGQDALG</sequence>
<feature type="compositionally biased region" description="Polar residues" evidence="1">
    <location>
        <begin position="426"/>
        <end position="447"/>
    </location>
</feature>
<feature type="region of interest" description="Disordered" evidence="1">
    <location>
        <begin position="237"/>
        <end position="306"/>
    </location>
</feature>
<feature type="compositionally biased region" description="Basic and acidic residues" evidence="1">
    <location>
        <begin position="252"/>
        <end position="271"/>
    </location>
</feature>
<dbReference type="EMBL" id="JAINDJ010000002">
    <property type="protein sequence ID" value="KAG9459996.1"/>
    <property type="molecule type" value="Genomic_DNA"/>
</dbReference>
<feature type="compositionally biased region" description="Basic and acidic residues" evidence="1">
    <location>
        <begin position="511"/>
        <end position="540"/>
    </location>
</feature>
<dbReference type="GO" id="GO:0051321">
    <property type="term" value="P:meiotic cell cycle"/>
    <property type="evidence" value="ECO:0007669"/>
    <property type="project" value="InterPro"/>
</dbReference>
<feature type="domain" description="Meiosis-specific protein ASY3-like coiled-coil" evidence="2">
    <location>
        <begin position="25"/>
        <end position="798"/>
    </location>
</feature>
<organism evidence="3 4">
    <name type="scientific">Aristolochia fimbriata</name>
    <name type="common">White veined hardy Dutchman's pipe vine</name>
    <dbReference type="NCBI Taxonomy" id="158543"/>
    <lineage>
        <taxon>Eukaryota</taxon>
        <taxon>Viridiplantae</taxon>
        <taxon>Streptophyta</taxon>
        <taxon>Embryophyta</taxon>
        <taxon>Tracheophyta</taxon>
        <taxon>Spermatophyta</taxon>
        <taxon>Magnoliopsida</taxon>
        <taxon>Magnoliidae</taxon>
        <taxon>Piperales</taxon>
        <taxon>Aristolochiaceae</taxon>
        <taxon>Aristolochia</taxon>
    </lineage>
</organism>
<accession>A0AAV7FGL6</accession>
<dbReference type="InterPro" id="IPR046845">
    <property type="entry name" value="ASY3-like_CC"/>
</dbReference>
<evidence type="ECO:0000313" key="3">
    <source>
        <dbReference type="EMBL" id="KAG9459996.1"/>
    </source>
</evidence>
<dbReference type="PANTHER" id="PTHR36027:SF1">
    <property type="entry name" value="MEIOSIS-SPECIFIC PROTEIN ASY3"/>
    <property type="match status" value="1"/>
</dbReference>
<evidence type="ECO:0000259" key="2">
    <source>
        <dbReference type="Pfam" id="PF20435"/>
    </source>
</evidence>
<feature type="region of interest" description="Disordered" evidence="1">
    <location>
        <begin position="343"/>
        <end position="559"/>
    </location>
</feature>
<feature type="compositionally biased region" description="Polar residues" evidence="1">
    <location>
        <begin position="238"/>
        <end position="250"/>
    </location>
</feature>
<keyword evidence="4" id="KW-1185">Reference proteome</keyword>
<proteinExistence type="predicted"/>
<dbReference type="Pfam" id="PF20435">
    <property type="entry name" value="ASY3-like"/>
    <property type="match status" value="1"/>
</dbReference>
<comment type="caution">
    <text evidence="3">The sequence shown here is derived from an EMBL/GenBank/DDBJ whole genome shotgun (WGS) entry which is preliminary data.</text>
</comment>
<dbReference type="InterPro" id="IPR037731">
    <property type="entry name" value="ASY3-like"/>
</dbReference>
<evidence type="ECO:0000256" key="1">
    <source>
        <dbReference type="SAM" id="MobiDB-lite"/>
    </source>
</evidence>
<feature type="compositionally biased region" description="Basic residues" evidence="1">
    <location>
        <begin position="376"/>
        <end position="386"/>
    </location>
</feature>